<evidence type="ECO:0000313" key="1">
    <source>
        <dbReference type="EMBL" id="CAF4906018.1"/>
    </source>
</evidence>
<protein>
    <submittedName>
        <fullName evidence="1">Uncharacterized protein</fullName>
    </submittedName>
</protein>
<keyword evidence="2" id="KW-1185">Reference proteome</keyword>
<accession>A0A821VGZ2</accession>
<organism evidence="1 2">
    <name type="scientific">Pieris macdunnoughi</name>
    <dbReference type="NCBI Taxonomy" id="345717"/>
    <lineage>
        <taxon>Eukaryota</taxon>
        <taxon>Metazoa</taxon>
        <taxon>Ecdysozoa</taxon>
        <taxon>Arthropoda</taxon>
        <taxon>Hexapoda</taxon>
        <taxon>Insecta</taxon>
        <taxon>Pterygota</taxon>
        <taxon>Neoptera</taxon>
        <taxon>Endopterygota</taxon>
        <taxon>Lepidoptera</taxon>
        <taxon>Glossata</taxon>
        <taxon>Ditrysia</taxon>
        <taxon>Papilionoidea</taxon>
        <taxon>Pieridae</taxon>
        <taxon>Pierinae</taxon>
        <taxon>Pieris</taxon>
    </lineage>
</organism>
<sequence length="109" mass="11809">MSWYTLCKVSETHTSVFRASSSCQRPHSVDATPALAGYCKLFAGVAFVKNVALAPRNPGAFGTWPALASRRRGVDAVRTLKDASVWVTKGFTVETDDSYNIKHTGVTSQ</sequence>
<comment type="caution">
    <text evidence="1">The sequence shown here is derived from an EMBL/GenBank/DDBJ whole genome shotgun (WGS) entry which is preliminary data.</text>
</comment>
<reference evidence="1" key="1">
    <citation type="submission" date="2021-02" db="EMBL/GenBank/DDBJ databases">
        <authorList>
            <person name="Steward A R."/>
        </authorList>
    </citation>
    <scope>NUCLEOTIDE SEQUENCE</scope>
</reference>
<dbReference type="Proteomes" id="UP000663880">
    <property type="component" value="Unassembled WGS sequence"/>
</dbReference>
<name>A0A821VGZ2_9NEOP</name>
<dbReference type="EMBL" id="CAJOBZ010000041">
    <property type="protein sequence ID" value="CAF4906018.1"/>
    <property type="molecule type" value="Genomic_DNA"/>
</dbReference>
<evidence type="ECO:0000313" key="2">
    <source>
        <dbReference type="Proteomes" id="UP000663880"/>
    </source>
</evidence>
<gene>
    <name evidence="1" type="ORF">PMACD_LOCUS11708</name>
</gene>
<dbReference type="AlphaFoldDB" id="A0A821VGZ2"/>
<proteinExistence type="predicted"/>